<keyword evidence="9 12" id="KW-1278">Translocase</keyword>
<comment type="similarity">
    <text evidence="2 12">Belongs to the SecA family.</text>
</comment>
<dbReference type="PANTHER" id="PTHR30612:SF0">
    <property type="entry name" value="CHLOROPLAST PROTEIN-TRANSPORTING ATPASE"/>
    <property type="match status" value="1"/>
</dbReference>
<accession>A0ABT6HE11</accession>
<dbReference type="NCBIfam" id="NF006630">
    <property type="entry name" value="PRK09200.1"/>
    <property type="match status" value="1"/>
</dbReference>
<dbReference type="Gene3D" id="1.10.3060.10">
    <property type="entry name" value="Helical scaffold and wing domains of SecA"/>
    <property type="match status" value="1"/>
</dbReference>
<dbReference type="CDD" id="cd18803">
    <property type="entry name" value="SF2_C_secA"/>
    <property type="match status" value="1"/>
</dbReference>
<proteinExistence type="inferred from homology"/>
<evidence type="ECO:0000256" key="4">
    <source>
        <dbReference type="ARBA" id="ARBA00022475"/>
    </source>
</evidence>
<dbReference type="InterPro" id="IPR036266">
    <property type="entry name" value="SecA_Wing/Scaffold_sf"/>
</dbReference>
<keyword evidence="3 12" id="KW-0813">Transport</keyword>
<evidence type="ECO:0000256" key="5">
    <source>
        <dbReference type="ARBA" id="ARBA00022490"/>
    </source>
</evidence>
<evidence type="ECO:0000256" key="9">
    <source>
        <dbReference type="ARBA" id="ARBA00022967"/>
    </source>
</evidence>
<dbReference type="PRINTS" id="PR00906">
    <property type="entry name" value="SECA"/>
</dbReference>
<dbReference type="InterPro" id="IPR036670">
    <property type="entry name" value="SecA_X-link_sf"/>
</dbReference>
<keyword evidence="17" id="KW-1185">Reference proteome</keyword>
<dbReference type="Gene3D" id="3.90.1440.10">
    <property type="entry name" value="SecA, preprotein cross-linking domain"/>
    <property type="match status" value="1"/>
</dbReference>
<dbReference type="InterPro" id="IPR014001">
    <property type="entry name" value="Helicase_ATP-bd"/>
</dbReference>
<evidence type="ECO:0000256" key="3">
    <source>
        <dbReference type="ARBA" id="ARBA00022448"/>
    </source>
</evidence>
<evidence type="ECO:0000256" key="7">
    <source>
        <dbReference type="ARBA" id="ARBA00022840"/>
    </source>
</evidence>
<dbReference type="InterPro" id="IPR044722">
    <property type="entry name" value="SecA_SF2_C"/>
</dbReference>
<dbReference type="Gene3D" id="3.40.50.300">
    <property type="entry name" value="P-loop containing nucleotide triphosphate hydrolases"/>
    <property type="match status" value="2"/>
</dbReference>
<feature type="binding site" evidence="12">
    <location>
        <begin position="93"/>
        <end position="97"/>
    </location>
    <ligand>
        <name>ATP</name>
        <dbReference type="ChEBI" id="CHEBI:30616"/>
    </ligand>
</feature>
<dbReference type="Pfam" id="PF07517">
    <property type="entry name" value="SecA_DEAD"/>
    <property type="match status" value="1"/>
</dbReference>
<feature type="domain" description="SecA family profile" evidence="15">
    <location>
        <begin position="1"/>
        <end position="565"/>
    </location>
</feature>
<evidence type="ECO:0000256" key="1">
    <source>
        <dbReference type="ARBA" id="ARBA00004170"/>
    </source>
</evidence>
<dbReference type="CDD" id="cd17928">
    <property type="entry name" value="DEXDc_SecA"/>
    <property type="match status" value="1"/>
</dbReference>
<keyword evidence="4 12" id="KW-1003">Cell membrane</keyword>
<dbReference type="InterPro" id="IPR011130">
    <property type="entry name" value="SecA_preprotein_X-link_dom"/>
</dbReference>
<dbReference type="SUPFAM" id="SSF52540">
    <property type="entry name" value="P-loop containing nucleoside triphosphate hydrolases"/>
    <property type="match status" value="2"/>
</dbReference>
<dbReference type="Pfam" id="PF07516">
    <property type="entry name" value="SecA_SW"/>
    <property type="match status" value="1"/>
</dbReference>
<evidence type="ECO:0000259" key="14">
    <source>
        <dbReference type="PROSITE" id="PS51194"/>
    </source>
</evidence>
<evidence type="ECO:0000256" key="8">
    <source>
        <dbReference type="ARBA" id="ARBA00022927"/>
    </source>
</evidence>
<evidence type="ECO:0000256" key="12">
    <source>
        <dbReference type="HAMAP-Rule" id="MF_01382"/>
    </source>
</evidence>
<dbReference type="SMART" id="SM00957">
    <property type="entry name" value="SecA_DEAD"/>
    <property type="match status" value="1"/>
</dbReference>
<reference evidence="16 17" key="1">
    <citation type="submission" date="2023-02" db="EMBL/GenBank/DDBJ databases">
        <title>Antimicrobial susceptibility testing and tentative epidemiological cut-off values for Lactobacillaceae family species intended for ingestion.</title>
        <authorList>
            <person name="Noehr-Meldgaard K."/>
            <person name="Struve C."/>
            <person name="Ingmer H."/>
            <person name="Koza A."/>
            <person name="Al-Nakeeb K."/>
            <person name="Agersoe Y."/>
        </authorList>
    </citation>
    <scope>NUCLEOTIDE SEQUENCE [LARGE SCALE GENOMIC DNA]</scope>
    <source>
        <strain evidence="16 17">DSM 20193</strain>
    </source>
</reference>
<name>A0ABT6HE11_LEUPS</name>
<evidence type="ECO:0000256" key="10">
    <source>
        <dbReference type="ARBA" id="ARBA00023010"/>
    </source>
</evidence>
<evidence type="ECO:0000259" key="15">
    <source>
        <dbReference type="PROSITE" id="PS51196"/>
    </source>
</evidence>
<dbReference type="Pfam" id="PF01043">
    <property type="entry name" value="SecA_PP_bind"/>
    <property type="match status" value="1"/>
</dbReference>
<keyword evidence="10 12" id="KW-0811">Translocation</keyword>
<keyword evidence="11 12" id="KW-0472">Membrane</keyword>
<dbReference type="PROSITE" id="PS51192">
    <property type="entry name" value="HELICASE_ATP_BIND_1"/>
    <property type="match status" value="1"/>
</dbReference>
<evidence type="ECO:0000313" key="16">
    <source>
        <dbReference type="EMBL" id="MDG9734147.1"/>
    </source>
</evidence>
<dbReference type="InterPro" id="IPR000185">
    <property type="entry name" value="SecA"/>
</dbReference>
<comment type="function">
    <text evidence="12">Part of the Sec protein translocase complex. Interacts with the SecYEG preprotein conducting channel. Has a central role in coupling the hydrolysis of ATP to the transfer of proteins into and across the cell membrane, serving as an ATP-driven molecular motor driving the stepwise translocation of polypeptide chains across the membrane.</text>
</comment>
<dbReference type="EMBL" id="JARGDN010000012">
    <property type="protein sequence ID" value="MDG9734147.1"/>
    <property type="molecule type" value="Genomic_DNA"/>
</dbReference>
<dbReference type="NCBIfam" id="TIGR03714">
    <property type="entry name" value="secA2"/>
    <property type="match status" value="1"/>
</dbReference>
<evidence type="ECO:0000259" key="13">
    <source>
        <dbReference type="PROSITE" id="PS51192"/>
    </source>
</evidence>
<organism evidence="16 17">
    <name type="scientific">Leuconostoc pseudomesenteroides</name>
    <dbReference type="NCBI Taxonomy" id="33968"/>
    <lineage>
        <taxon>Bacteria</taxon>
        <taxon>Bacillati</taxon>
        <taxon>Bacillota</taxon>
        <taxon>Bacilli</taxon>
        <taxon>Lactobacillales</taxon>
        <taxon>Lactobacillaceae</taxon>
        <taxon>Leuconostoc</taxon>
    </lineage>
</organism>
<comment type="caution">
    <text evidence="16">The sequence shown here is derived from an EMBL/GenBank/DDBJ whole genome shotgun (WGS) entry which is preliminary data.</text>
</comment>
<dbReference type="InterPro" id="IPR014018">
    <property type="entry name" value="SecA_motor_DEAD"/>
</dbReference>
<feature type="domain" description="Helicase ATP-binding" evidence="13">
    <location>
        <begin position="77"/>
        <end position="241"/>
    </location>
</feature>
<dbReference type="SUPFAM" id="SSF81767">
    <property type="entry name" value="Pre-protein crosslinking domain of SecA"/>
    <property type="match status" value="1"/>
</dbReference>
<dbReference type="PROSITE" id="PS51196">
    <property type="entry name" value="SECA_MOTOR_DEAD"/>
    <property type="match status" value="1"/>
</dbReference>
<dbReference type="PROSITE" id="PS51194">
    <property type="entry name" value="HELICASE_CTER"/>
    <property type="match status" value="1"/>
</dbReference>
<comment type="catalytic activity">
    <reaction evidence="12">
        <text>ATP + H2O + cellular proteinSide 1 = ADP + phosphate + cellular proteinSide 2.</text>
        <dbReference type="EC" id="7.4.2.8"/>
    </reaction>
</comment>
<dbReference type="Proteomes" id="UP001529201">
    <property type="component" value="Unassembled WGS sequence"/>
</dbReference>
<evidence type="ECO:0000313" key="17">
    <source>
        <dbReference type="Proteomes" id="UP001529201"/>
    </source>
</evidence>
<dbReference type="SUPFAM" id="SSF81886">
    <property type="entry name" value="Helical scaffold and wing domains of SecA"/>
    <property type="match status" value="1"/>
</dbReference>
<dbReference type="GeneID" id="64344034"/>
<protein>
    <recommendedName>
        <fullName evidence="12">Protein translocase subunit SecA</fullName>
        <ecNumber evidence="12">7.4.2.8</ecNumber>
    </recommendedName>
</protein>
<feature type="binding site" evidence="12">
    <location>
        <position position="75"/>
    </location>
    <ligand>
        <name>ATP</name>
        <dbReference type="ChEBI" id="CHEBI:30616"/>
    </ligand>
</feature>
<keyword evidence="5 12" id="KW-0963">Cytoplasm</keyword>
<dbReference type="SMART" id="SM00958">
    <property type="entry name" value="SecA_PP_bind"/>
    <property type="match status" value="1"/>
</dbReference>
<dbReference type="PANTHER" id="PTHR30612">
    <property type="entry name" value="SECA INNER MEMBRANE COMPONENT OF SEC PROTEIN SECRETION SYSTEM"/>
    <property type="match status" value="1"/>
</dbReference>
<dbReference type="EC" id="7.4.2.8" evidence="12"/>
<gene>
    <name evidence="16" type="primary">secA2</name>
    <name evidence="12" type="synonym">secA</name>
    <name evidence="16" type="ORF">P1N92_08460</name>
</gene>
<comment type="subcellular location">
    <subcellularLocation>
        <location evidence="12">Cell membrane</location>
        <topology evidence="12">Peripheral membrane protein</topology>
        <orientation evidence="12">Cytoplasmic side</orientation>
    </subcellularLocation>
    <subcellularLocation>
        <location evidence="12">Cytoplasm</location>
    </subcellularLocation>
    <subcellularLocation>
        <location evidence="1">Membrane</location>
        <topology evidence="1">Peripheral membrane protein</topology>
    </subcellularLocation>
    <text evidence="12">Distribution is 50-50.</text>
</comment>
<comment type="subunit">
    <text evidence="12">Monomer and homodimer. Part of the essential Sec protein translocation apparatus which comprises SecA, SecYEG and auxiliary proteins SecDF. Other proteins may also be involved.</text>
</comment>
<dbReference type="HAMAP" id="MF_01382">
    <property type="entry name" value="SecA"/>
    <property type="match status" value="1"/>
</dbReference>
<evidence type="ECO:0000256" key="2">
    <source>
        <dbReference type="ARBA" id="ARBA00007650"/>
    </source>
</evidence>
<keyword evidence="7 12" id="KW-0067">ATP-binding</keyword>
<dbReference type="RefSeq" id="WP_168441461.1">
    <property type="nucleotide sequence ID" value="NZ_CP065993.1"/>
</dbReference>
<keyword evidence="8 12" id="KW-0653">Protein transport</keyword>
<feature type="binding site" evidence="12">
    <location>
        <position position="487"/>
    </location>
    <ligand>
        <name>ATP</name>
        <dbReference type="ChEBI" id="CHEBI:30616"/>
    </ligand>
</feature>
<dbReference type="InterPro" id="IPR011115">
    <property type="entry name" value="SecA_DEAD"/>
</dbReference>
<dbReference type="InterPro" id="IPR027417">
    <property type="entry name" value="P-loop_NTPase"/>
</dbReference>
<dbReference type="InterPro" id="IPR011116">
    <property type="entry name" value="SecA_Wing/Scaffold"/>
</dbReference>
<dbReference type="Pfam" id="PF21090">
    <property type="entry name" value="P-loop_SecA"/>
    <property type="match status" value="2"/>
</dbReference>
<evidence type="ECO:0000256" key="6">
    <source>
        <dbReference type="ARBA" id="ARBA00022741"/>
    </source>
</evidence>
<sequence>MSRKRLKKVNKILYRVNQYADTLSRMSDQQLQGQTKKFRDKIAHGDTLDKILPEAFATIREADKRILGKFPYDVQVLGGIVLHQGNIAEMKTGEGKTLTATMPVYLNALTGQGVMVITTNSYLSNRDYNELKEVYEWLGLSVSSGTHEDPNHKFTTEDKKNIYNSDIIYTTNDVLGFDYLQENLVSQANDQFLRPYNYAILDEVDSILLDSAQMPLIISGAPRVQSNLFSIANQFVNTLIINEDFEMDDEKKHVWLTDVGLSQAKRFFNRNKFYSADNYMLVKHIQLALHARTLFKLNRDYVVEDNEVKLLDITNGRIMVGTKLQSGLHQAIEAKEGLEITQQMRAVASITYQNLFRMFKKLSGMTGTGRYDEEEFIQTYNMAVVVIPTHKPLLRKDYPDKVYTTLPEKLYASMELVIRCHEQGQPVLLTTGSVELSEIYSQMLLKQGIAHNVLNARNVAKEAEIISEAGQLGAVTVATVMAGRGTDIKLGRGVAEKGGLAVIGTERMTSKRIDMQLRGRAGRQGDPGFSQFFVSLEDDIVINRGSERMHKYYQEHMNDFDVRNPKELKKRRFTSVVNKAQAREESQARSARQNALEFDEISRIQRNLIYATRKQLLEATSVFDDEIMKIAVRVVDNFLDRSHFMTQQHITRFILDNLNYNLKKSEFIAGSRNKEQIRDKLIGMIVKLLTIKYRNLKSYEGRKVFQRIAILKAVDTCWIDQVDQLQQLKNIVINRQFSQKNPIFEYQKEARNSFKEMKKQVDKAILKNIMLSDIDVSDNGKMTISFP</sequence>
<dbReference type="InterPro" id="IPR022490">
    <property type="entry name" value="SecA2"/>
</dbReference>
<dbReference type="InterPro" id="IPR001650">
    <property type="entry name" value="Helicase_C-like"/>
</dbReference>
<keyword evidence="6 12" id="KW-0547">Nucleotide-binding</keyword>
<evidence type="ECO:0000256" key="11">
    <source>
        <dbReference type="ARBA" id="ARBA00023136"/>
    </source>
</evidence>
<feature type="domain" description="Helicase C-terminal" evidence="14">
    <location>
        <begin position="412"/>
        <end position="572"/>
    </location>
</feature>